<dbReference type="SUPFAM" id="SSF110087">
    <property type="entry name" value="DR1885-like metal-binding protein"/>
    <property type="match status" value="1"/>
</dbReference>
<dbReference type="RefSeq" id="WP_160861465.1">
    <property type="nucleotide sequence ID" value="NZ_WUMK01000009.1"/>
</dbReference>
<name>A0A6N8SFW0_9HYPH</name>
<dbReference type="PANTHER" id="PTHR36302">
    <property type="entry name" value="BLR7088 PROTEIN"/>
    <property type="match status" value="1"/>
</dbReference>
<protein>
    <submittedName>
        <fullName evidence="2">Copper chaperone PCu(A)C</fullName>
    </submittedName>
</protein>
<feature type="chain" id="PRO_5026815776" evidence="1">
    <location>
        <begin position="21"/>
        <end position="166"/>
    </location>
</feature>
<evidence type="ECO:0000313" key="2">
    <source>
        <dbReference type="EMBL" id="MXN47954.1"/>
    </source>
</evidence>
<dbReference type="Gene3D" id="2.60.40.1890">
    <property type="entry name" value="PCu(A)C copper chaperone"/>
    <property type="match status" value="1"/>
</dbReference>
<dbReference type="InterPro" id="IPR036182">
    <property type="entry name" value="PCuAC_sf"/>
</dbReference>
<gene>
    <name evidence="2" type="ORF">GR138_22355</name>
</gene>
<reference evidence="2 3" key="1">
    <citation type="submission" date="2019-12" db="EMBL/GenBank/DDBJ databases">
        <title>Shinella kummerowiae sp. nov., a symbiotic bacterium isolated from root nodules of the herbal legume Kummerowia stipulacea.</title>
        <authorList>
            <person name="Gao J."/>
        </authorList>
    </citation>
    <scope>NUCLEOTIDE SEQUENCE [LARGE SCALE GENOMIC DNA]</scope>
    <source>
        <strain evidence="2 3">CCBAU 25048</strain>
    </source>
</reference>
<dbReference type="PANTHER" id="PTHR36302:SF1">
    <property type="entry name" value="COPPER CHAPERONE PCU(A)C"/>
    <property type="match status" value="1"/>
</dbReference>
<dbReference type="AlphaFoldDB" id="A0A6N8SFW0"/>
<feature type="signal peptide" evidence="1">
    <location>
        <begin position="1"/>
        <end position="20"/>
    </location>
</feature>
<sequence>MNRILATALALALSASAAFAHDFTVGNLEVHHPASKATLPGQPVGGGFMTITNKGREADRLVSITAPDVSDDVQIHEMAVENDVMKMRQLPDGIEIPAGAKVELKSGGLHIMFMRIKHPFKEGEKFKATLNFEKAGTLDVDFKIESAKPGANQGEGASGNHEGHGG</sequence>
<proteinExistence type="predicted"/>
<organism evidence="2 3">
    <name type="scientific">Shinella kummerowiae</name>
    <dbReference type="NCBI Taxonomy" id="417745"/>
    <lineage>
        <taxon>Bacteria</taxon>
        <taxon>Pseudomonadati</taxon>
        <taxon>Pseudomonadota</taxon>
        <taxon>Alphaproteobacteria</taxon>
        <taxon>Hyphomicrobiales</taxon>
        <taxon>Rhizobiaceae</taxon>
        <taxon>Shinella</taxon>
    </lineage>
</organism>
<comment type="caution">
    <text evidence="2">The sequence shown here is derived from an EMBL/GenBank/DDBJ whole genome shotgun (WGS) entry which is preliminary data.</text>
</comment>
<keyword evidence="1" id="KW-0732">Signal</keyword>
<keyword evidence="3" id="KW-1185">Reference proteome</keyword>
<dbReference type="EMBL" id="WUMK01000009">
    <property type="protein sequence ID" value="MXN47954.1"/>
    <property type="molecule type" value="Genomic_DNA"/>
</dbReference>
<dbReference type="Proteomes" id="UP000435802">
    <property type="component" value="Unassembled WGS sequence"/>
</dbReference>
<evidence type="ECO:0000313" key="3">
    <source>
        <dbReference type="Proteomes" id="UP000435802"/>
    </source>
</evidence>
<dbReference type="OrthoDB" id="9796962at2"/>
<evidence type="ECO:0000256" key="1">
    <source>
        <dbReference type="SAM" id="SignalP"/>
    </source>
</evidence>
<dbReference type="Pfam" id="PF04314">
    <property type="entry name" value="PCuAC"/>
    <property type="match status" value="1"/>
</dbReference>
<accession>A0A6N8SFW0</accession>
<dbReference type="InterPro" id="IPR007410">
    <property type="entry name" value="LpqE-like"/>
</dbReference>
<dbReference type="InterPro" id="IPR058248">
    <property type="entry name" value="Lxx211020-like"/>
</dbReference>